<dbReference type="PROSITE" id="PS50011">
    <property type="entry name" value="PROTEIN_KINASE_DOM"/>
    <property type="match status" value="1"/>
</dbReference>
<keyword evidence="2" id="KW-0808">Transferase</keyword>
<keyword evidence="4 12" id="KW-0418">Kinase</keyword>
<proteinExistence type="predicted"/>
<feature type="compositionally biased region" description="Gly residues" evidence="9">
    <location>
        <begin position="540"/>
        <end position="549"/>
    </location>
</feature>
<feature type="binding site" evidence="7">
    <location>
        <position position="231"/>
    </location>
    <ligand>
        <name>ATP</name>
        <dbReference type="ChEBI" id="CHEBI:30616"/>
    </ligand>
</feature>
<dbReference type="EMBL" id="GBEZ01019497">
    <property type="protein sequence ID" value="JAC67068.1"/>
    <property type="molecule type" value="Transcribed_RNA"/>
</dbReference>
<dbReference type="SMART" id="SM00220">
    <property type="entry name" value="S_TKc"/>
    <property type="match status" value="1"/>
</dbReference>
<dbReference type="InterPro" id="IPR008271">
    <property type="entry name" value="Ser/Thr_kinase_AS"/>
</dbReference>
<feature type="binding site" evidence="7">
    <location>
        <position position="112"/>
    </location>
    <ligand>
        <name>ATP</name>
        <dbReference type="ChEBI" id="CHEBI:30616"/>
    </ligand>
</feature>
<dbReference type="PANTHER" id="PTHR24350">
    <property type="entry name" value="SERINE/THREONINE-PROTEIN KINASE IAL-RELATED"/>
    <property type="match status" value="1"/>
</dbReference>
<evidence type="ECO:0000256" key="4">
    <source>
        <dbReference type="ARBA" id="ARBA00022777"/>
    </source>
</evidence>
<evidence type="ECO:0000256" key="1">
    <source>
        <dbReference type="ARBA" id="ARBA00022527"/>
    </source>
</evidence>
<evidence type="ECO:0000313" key="12">
    <source>
        <dbReference type="EMBL" id="JAC75600.1"/>
    </source>
</evidence>
<dbReference type="InterPro" id="IPR030616">
    <property type="entry name" value="Aur-like"/>
</dbReference>
<evidence type="ECO:0000256" key="8">
    <source>
        <dbReference type="PIRSR" id="PIRSR630616-3"/>
    </source>
</evidence>
<evidence type="ECO:0000256" key="7">
    <source>
        <dbReference type="PIRSR" id="PIRSR630616-2"/>
    </source>
</evidence>
<keyword evidence="5 7" id="KW-0067">ATP-binding</keyword>
<dbReference type="Gene3D" id="1.10.510.10">
    <property type="entry name" value="Transferase(Phosphotransferase) domain 1"/>
    <property type="match status" value="1"/>
</dbReference>
<name>A0A061RY80_9CHLO</name>
<evidence type="ECO:0000256" key="5">
    <source>
        <dbReference type="ARBA" id="ARBA00022840"/>
    </source>
</evidence>
<evidence type="ECO:0000313" key="11">
    <source>
        <dbReference type="EMBL" id="JAC67068.1"/>
    </source>
</evidence>
<dbReference type="PROSITE" id="PS00108">
    <property type="entry name" value="PROTEIN_KINASE_ST"/>
    <property type="match status" value="1"/>
</dbReference>
<feature type="cross-link" description="Glycyl lysine isopeptide (Lys-Gly) (interchain with G-Cter in SUMO2)" evidence="8">
    <location>
        <position position="215"/>
    </location>
</feature>
<keyword evidence="3 7" id="KW-0547">Nucleotide-binding</keyword>
<feature type="compositionally biased region" description="Polar residues" evidence="9">
    <location>
        <begin position="595"/>
        <end position="605"/>
    </location>
</feature>
<organism evidence="12">
    <name type="scientific">Tetraselmis sp. GSL018</name>
    <dbReference type="NCBI Taxonomy" id="582737"/>
    <lineage>
        <taxon>Eukaryota</taxon>
        <taxon>Viridiplantae</taxon>
        <taxon>Chlorophyta</taxon>
        <taxon>core chlorophytes</taxon>
        <taxon>Chlorodendrophyceae</taxon>
        <taxon>Chlorodendrales</taxon>
        <taxon>Chlorodendraceae</taxon>
        <taxon>Tetraselmis</taxon>
    </lineage>
</organism>
<dbReference type="InterPro" id="IPR000719">
    <property type="entry name" value="Prot_kinase_dom"/>
</dbReference>
<dbReference type="EMBL" id="GBEZ01010039">
    <property type="protein sequence ID" value="JAC75600.1"/>
    <property type="molecule type" value="Transcribed_RNA"/>
</dbReference>
<dbReference type="AlphaFoldDB" id="A0A061RY80"/>
<dbReference type="Pfam" id="PF00069">
    <property type="entry name" value="Pkinase"/>
    <property type="match status" value="1"/>
</dbReference>
<dbReference type="SUPFAM" id="SSF56112">
    <property type="entry name" value="Protein kinase-like (PK-like)"/>
    <property type="match status" value="1"/>
</dbReference>
<evidence type="ECO:0000256" key="3">
    <source>
        <dbReference type="ARBA" id="ARBA00022741"/>
    </source>
</evidence>
<evidence type="ECO:0000256" key="6">
    <source>
        <dbReference type="PIRSR" id="PIRSR630616-1"/>
    </source>
</evidence>
<feature type="binding site" evidence="7">
    <location>
        <begin position="217"/>
        <end position="218"/>
    </location>
    <ligand>
        <name>ATP</name>
        <dbReference type="ChEBI" id="CHEBI:30616"/>
    </ligand>
</feature>
<sequence length="630" mass="69671">MLSGEQNYGKLQTGVSFVQKTSVDGPLFRNLRIPKTFLGDNPAAQRFYSADGDQTDVSEQFRSRIWSSSLNNKYPTYTSVADFIGRVELYRGRCSVVWSCHCRKTERPLVLKAYEKKRMNPRHRRNALREISILQFLHSSDTHRFPGVVSYLGTFEDRMYIYIVQEKCARGDLFKELERKGGTMEESRVCMEVAVPLLLTLRHLHQRAIVHRDIKPENIFFTGNNELKLGDFGLAVDLEKERPVSRVGTLDYMAPEVLASPTPEQIARNAAEASSGYGAKVDVWALGVLVYELVAGRPPFEVQDHDQTALLIMHANLEHFPPQISKHCASFILQALAKKPSERPSAEELLQHPWIRQHYLVDCPVELKPYLHPWSHGREVGFQGGPQAEPRQPLRTGRSLDYRPSQLSDDALEASSSGQQGGKALVEDLSDIRIGPIAAKPPRRLGLVSNKVCKQPQPSLLFGARRGARPGRLAKEEWLDRARRFSCPGGVASPVVLDAAKNGKAAPQHILGKRWDADLGGSGTSGSSAAAPPKPPDDSNGGGSGGPQGGQQFLDGKLLAEWRAQQSQAIHCHTEGRRPQKDASSVTVPVLRSVPLQSPLASPSNPVKAADRQKTSRFAQQSAFARADFP</sequence>
<reference evidence="12" key="1">
    <citation type="submission" date="2014-05" db="EMBL/GenBank/DDBJ databases">
        <title>The transcriptome of the halophilic microalga Tetraselmis sp. GSL018 isolated from the Great Salt Lake, Utah.</title>
        <authorList>
            <person name="Jinkerson R.E."/>
            <person name="D'Adamo S."/>
            <person name="Posewitz M.C."/>
        </authorList>
    </citation>
    <scope>NUCLEOTIDE SEQUENCE</scope>
    <source>
        <strain evidence="12">GSL018</strain>
    </source>
</reference>
<accession>A0A061RY80</accession>
<protein>
    <submittedName>
        <fullName evidence="12">Kinase-like protein</fullName>
    </submittedName>
</protein>
<evidence type="ECO:0000256" key="9">
    <source>
        <dbReference type="SAM" id="MobiDB-lite"/>
    </source>
</evidence>
<feature type="region of interest" description="Disordered" evidence="9">
    <location>
        <begin position="515"/>
        <end position="553"/>
    </location>
</feature>
<feature type="binding site" evidence="7">
    <location>
        <position position="93"/>
    </location>
    <ligand>
        <name>ATP</name>
        <dbReference type="ChEBI" id="CHEBI:30616"/>
    </ligand>
</feature>
<feature type="compositionally biased region" description="Basic and acidic residues" evidence="9">
    <location>
        <begin position="572"/>
        <end position="581"/>
    </location>
</feature>
<feature type="region of interest" description="Disordered" evidence="9">
    <location>
        <begin position="381"/>
        <end position="403"/>
    </location>
</feature>
<feature type="active site" description="Proton acceptor" evidence="6">
    <location>
        <position position="213"/>
    </location>
</feature>
<dbReference type="GO" id="GO:0004674">
    <property type="term" value="F:protein serine/threonine kinase activity"/>
    <property type="evidence" value="ECO:0007669"/>
    <property type="project" value="UniProtKB-KW"/>
</dbReference>
<dbReference type="GO" id="GO:0005524">
    <property type="term" value="F:ATP binding"/>
    <property type="evidence" value="ECO:0007669"/>
    <property type="project" value="UniProtKB-KW"/>
</dbReference>
<keyword evidence="1" id="KW-0723">Serine/threonine-protein kinase</keyword>
<feature type="region of interest" description="Disordered" evidence="9">
    <location>
        <begin position="566"/>
        <end position="630"/>
    </location>
</feature>
<evidence type="ECO:0000256" key="2">
    <source>
        <dbReference type="ARBA" id="ARBA00022679"/>
    </source>
</evidence>
<evidence type="ECO:0000259" key="10">
    <source>
        <dbReference type="PROSITE" id="PS50011"/>
    </source>
</evidence>
<gene>
    <name evidence="11" type="ORF">TSPGSL018_12100</name>
    <name evidence="12" type="ORF">TSPGSL018_22639</name>
</gene>
<dbReference type="InterPro" id="IPR011009">
    <property type="entry name" value="Kinase-like_dom_sf"/>
</dbReference>
<feature type="domain" description="Protein kinase" evidence="10">
    <location>
        <begin position="83"/>
        <end position="355"/>
    </location>
</feature>